<gene>
    <name evidence="2 3 4" type="primary">LOC110803099</name>
</gene>
<dbReference type="GeneID" id="110803099"/>
<reference evidence="1" key="1">
    <citation type="journal article" date="2021" name="Nat. Commun.">
        <title>Genomic analyses provide insights into spinach domestication and the genetic basis of agronomic traits.</title>
        <authorList>
            <person name="Cai X."/>
            <person name="Sun X."/>
            <person name="Xu C."/>
            <person name="Sun H."/>
            <person name="Wang X."/>
            <person name="Ge C."/>
            <person name="Zhang Z."/>
            <person name="Wang Q."/>
            <person name="Fei Z."/>
            <person name="Jiao C."/>
            <person name="Wang Q."/>
        </authorList>
    </citation>
    <scope>NUCLEOTIDE SEQUENCE [LARGE SCALE GENOMIC DNA]</scope>
    <source>
        <strain evidence="1">cv. Varoflay</strain>
    </source>
</reference>
<dbReference type="RefSeq" id="XP_021864253.2">
    <property type="nucleotide sequence ID" value="XM_022008561.2"/>
</dbReference>
<evidence type="ECO:0000313" key="4">
    <source>
        <dbReference type="RefSeq" id="XP_056696297.1"/>
    </source>
</evidence>
<accession>A0A9R0JAF6</accession>
<sequence>MAATQQVSAMLSNEEKAIFEKVIAGAKDKSGMEVKGQVVTNGNLVNTIKDKAVLQIIDQHNWSGKPVPLYPEVLPFGEVVQFEHRGPLPEGCKGGVVYADGTDSTARKWLVAFHIPNNEYHHSGDKVYVEAGPIGPIDWNIVEVKLDASEYASSYVDPVFGGKAWAVIHPGSILVAGFTN</sequence>
<protein>
    <submittedName>
        <fullName evidence="2 3">Jasmonate-induced protein homolog</fullName>
    </submittedName>
</protein>
<dbReference type="RefSeq" id="XP_056696297.1">
    <property type="nucleotide sequence ID" value="XM_056840319.1"/>
</dbReference>
<keyword evidence="1" id="KW-1185">Reference proteome</keyword>
<name>A0A9R0JAF6_SPIOL</name>
<dbReference type="AlphaFoldDB" id="A0A9R0JAF6"/>
<evidence type="ECO:0000313" key="3">
    <source>
        <dbReference type="RefSeq" id="XP_021864254.2"/>
    </source>
</evidence>
<dbReference type="InterPro" id="IPR053085">
    <property type="entry name" value="Jasmonate-induced_protein"/>
</dbReference>
<organism evidence="1 3">
    <name type="scientific">Spinacia oleracea</name>
    <name type="common">Spinach</name>
    <dbReference type="NCBI Taxonomy" id="3562"/>
    <lineage>
        <taxon>Eukaryota</taxon>
        <taxon>Viridiplantae</taxon>
        <taxon>Streptophyta</taxon>
        <taxon>Embryophyta</taxon>
        <taxon>Tracheophyta</taxon>
        <taxon>Spermatophyta</taxon>
        <taxon>Magnoliopsida</taxon>
        <taxon>eudicotyledons</taxon>
        <taxon>Gunneridae</taxon>
        <taxon>Pentapetalae</taxon>
        <taxon>Caryophyllales</taxon>
        <taxon>Chenopodiaceae</taxon>
        <taxon>Chenopodioideae</taxon>
        <taxon>Anserineae</taxon>
        <taxon>Spinacia</taxon>
    </lineage>
</organism>
<evidence type="ECO:0000313" key="1">
    <source>
        <dbReference type="Proteomes" id="UP000813463"/>
    </source>
</evidence>
<dbReference type="RefSeq" id="XP_021864254.2">
    <property type="nucleotide sequence ID" value="XM_022008562.2"/>
</dbReference>
<evidence type="ECO:0000313" key="2">
    <source>
        <dbReference type="RefSeq" id="XP_021864253.2"/>
    </source>
</evidence>
<reference evidence="2 3" key="2">
    <citation type="submission" date="2025-05" db="UniProtKB">
        <authorList>
            <consortium name="RefSeq"/>
        </authorList>
    </citation>
    <scope>IDENTIFICATION</scope>
    <source>
        <tissue evidence="2 3">Leaf</tissue>
    </source>
</reference>
<dbReference type="PANTHER" id="PTHR36482:SF6">
    <property type="entry name" value="JASMONATE-INDUCED PROTEIN HOMOLOG"/>
    <property type="match status" value="1"/>
</dbReference>
<proteinExistence type="predicted"/>
<dbReference type="KEGG" id="soe:110803099"/>
<dbReference type="PANTHER" id="PTHR36482">
    <property type="entry name" value="OSJNBA0024J22.15 PROTEIN"/>
    <property type="match status" value="1"/>
</dbReference>
<dbReference type="Proteomes" id="UP000813463">
    <property type="component" value="Chromosome 3"/>
</dbReference>